<evidence type="ECO:0000256" key="1">
    <source>
        <dbReference type="SAM" id="MobiDB-lite"/>
    </source>
</evidence>
<feature type="compositionally biased region" description="Pro residues" evidence="1">
    <location>
        <begin position="112"/>
        <end position="121"/>
    </location>
</feature>
<evidence type="ECO:0000313" key="2">
    <source>
        <dbReference type="EMBL" id="KAK4454595.1"/>
    </source>
</evidence>
<feature type="region of interest" description="Disordered" evidence="1">
    <location>
        <begin position="1"/>
        <end position="37"/>
    </location>
</feature>
<feature type="region of interest" description="Disordered" evidence="1">
    <location>
        <begin position="105"/>
        <end position="126"/>
    </location>
</feature>
<feature type="region of interest" description="Disordered" evidence="1">
    <location>
        <begin position="270"/>
        <end position="302"/>
    </location>
</feature>
<comment type="caution">
    <text evidence="2">The sequence shown here is derived from an EMBL/GenBank/DDBJ whole genome shotgun (WGS) entry which is preliminary data.</text>
</comment>
<reference evidence="2" key="2">
    <citation type="submission" date="2023-05" db="EMBL/GenBank/DDBJ databases">
        <authorList>
            <consortium name="Lawrence Berkeley National Laboratory"/>
            <person name="Steindorff A."/>
            <person name="Hensen N."/>
            <person name="Bonometti L."/>
            <person name="Westerberg I."/>
            <person name="Brannstrom I.O."/>
            <person name="Guillou S."/>
            <person name="Cros-Aarteil S."/>
            <person name="Calhoun S."/>
            <person name="Haridas S."/>
            <person name="Kuo A."/>
            <person name="Mondo S."/>
            <person name="Pangilinan J."/>
            <person name="Riley R."/>
            <person name="Labutti K."/>
            <person name="Andreopoulos B."/>
            <person name="Lipzen A."/>
            <person name="Chen C."/>
            <person name="Yanf M."/>
            <person name="Daum C."/>
            <person name="Ng V."/>
            <person name="Clum A."/>
            <person name="Ohm R."/>
            <person name="Martin F."/>
            <person name="Silar P."/>
            <person name="Natvig D."/>
            <person name="Lalanne C."/>
            <person name="Gautier V."/>
            <person name="Ament-Velasquez S.L."/>
            <person name="Kruys A."/>
            <person name="Hutchinson M.I."/>
            <person name="Powell A.J."/>
            <person name="Barry K."/>
            <person name="Miller A.N."/>
            <person name="Grigoriev I.V."/>
            <person name="Debuchy R."/>
            <person name="Gladieux P."/>
            <person name="Thoren M.H."/>
            <person name="Johannesson H."/>
        </authorList>
    </citation>
    <scope>NUCLEOTIDE SEQUENCE</scope>
    <source>
        <strain evidence="2">PSN243</strain>
    </source>
</reference>
<feature type="compositionally biased region" description="Polar residues" evidence="1">
    <location>
        <begin position="7"/>
        <end position="17"/>
    </location>
</feature>
<sequence>MHAPHHTPTSNTPISQIEETEQDTSDGSHSPKEKHITCYRSSALQVNETRRIEYYTIERAKHSFPSYCSDAKDEMEVDSCRPSDAEAGTHRKLVTWDEKGHTLKAAPWASHSPPPHPPPPRGRQQQKLCLPDRLPSAPPLPPNFQEALKPYHQFCLEIPRTPSPRRRSLQRADQACHHSFFLQQVTQVGILKANTTSRADPRKSQPVKGVKTVTMGPAILLSNIQDAVMEDHLTGLHDENPHHDDSDVMEIVEANGHNKRQSVGDYLAPQQQRVAGKTRTQTMKKWRRNKSSEMKAYFSPDA</sequence>
<dbReference type="Proteomes" id="UP001321760">
    <property type="component" value="Unassembled WGS sequence"/>
</dbReference>
<organism evidence="2 3">
    <name type="scientific">Podospora aff. communis PSN243</name>
    <dbReference type="NCBI Taxonomy" id="3040156"/>
    <lineage>
        <taxon>Eukaryota</taxon>
        <taxon>Fungi</taxon>
        <taxon>Dikarya</taxon>
        <taxon>Ascomycota</taxon>
        <taxon>Pezizomycotina</taxon>
        <taxon>Sordariomycetes</taxon>
        <taxon>Sordariomycetidae</taxon>
        <taxon>Sordariales</taxon>
        <taxon>Podosporaceae</taxon>
        <taxon>Podospora</taxon>
    </lineage>
</organism>
<protein>
    <submittedName>
        <fullName evidence="2">Uncharacterized protein</fullName>
    </submittedName>
</protein>
<accession>A0AAV9H3R6</accession>
<evidence type="ECO:0000313" key="3">
    <source>
        <dbReference type="Proteomes" id="UP001321760"/>
    </source>
</evidence>
<name>A0AAV9H3R6_9PEZI</name>
<reference evidence="2" key="1">
    <citation type="journal article" date="2023" name="Mol. Phylogenet. Evol.">
        <title>Genome-scale phylogeny and comparative genomics of the fungal order Sordariales.</title>
        <authorList>
            <person name="Hensen N."/>
            <person name="Bonometti L."/>
            <person name="Westerberg I."/>
            <person name="Brannstrom I.O."/>
            <person name="Guillou S."/>
            <person name="Cros-Aarteil S."/>
            <person name="Calhoun S."/>
            <person name="Haridas S."/>
            <person name="Kuo A."/>
            <person name="Mondo S."/>
            <person name="Pangilinan J."/>
            <person name="Riley R."/>
            <person name="LaButti K."/>
            <person name="Andreopoulos B."/>
            <person name="Lipzen A."/>
            <person name="Chen C."/>
            <person name="Yan M."/>
            <person name="Daum C."/>
            <person name="Ng V."/>
            <person name="Clum A."/>
            <person name="Steindorff A."/>
            <person name="Ohm R.A."/>
            <person name="Martin F."/>
            <person name="Silar P."/>
            <person name="Natvig D.O."/>
            <person name="Lalanne C."/>
            <person name="Gautier V."/>
            <person name="Ament-Velasquez S.L."/>
            <person name="Kruys A."/>
            <person name="Hutchinson M.I."/>
            <person name="Powell A.J."/>
            <person name="Barry K."/>
            <person name="Miller A.N."/>
            <person name="Grigoriev I.V."/>
            <person name="Debuchy R."/>
            <person name="Gladieux P."/>
            <person name="Hiltunen Thoren M."/>
            <person name="Johannesson H."/>
        </authorList>
    </citation>
    <scope>NUCLEOTIDE SEQUENCE</scope>
    <source>
        <strain evidence="2">PSN243</strain>
    </source>
</reference>
<dbReference type="EMBL" id="MU865916">
    <property type="protein sequence ID" value="KAK4454595.1"/>
    <property type="molecule type" value="Genomic_DNA"/>
</dbReference>
<gene>
    <name evidence="2" type="ORF">QBC34DRAFT_490390</name>
</gene>
<keyword evidence="3" id="KW-1185">Reference proteome</keyword>
<proteinExistence type="predicted"/>
<dbReference type="AlphaFoldDB" id="A0AAV9H3R6"/>
<feature type="compositionally biased region" description="Polar residues" evidence="1">
    <location>
        <begin position="270"/>
        <end position="281"/>
    </location>
</feature>